<keyword evidence="4 9" id="KW-0813">Transport</keyword>
<protein>
    <recommendedName>
        <fullName evidence="9">ATP synthase epsilon chain</fullName>
    </recommendedName>
    <alternativeName>
        <fullName evidence="9">ATP synthase F1 sector epsilon subunit</fullName>
    </alternativeName>
    <alternativeName>
        <fullName evidence="9">F-ATPase epsilon subunit</fullName>
    </alternativeName>
</protein>
<evidence type="ECO:0000256" key="8">
    <source>
        <dbReference type="ARBA" id="ARBA00023196"/>
    </source>
</evidence>
<comment type="similarity">
    <text evidence="3 9">Belongs to the ATPase epsilon chain family.</text>
</comment>
<evidence type="ECO:0000256" key="2">
    <source>
        <dbReference type="ARBA" id="ARBA00004184"/>
    </source>
</evidence>
<dbReference type="GO" id="GO:0005886">
    <property type="term" value="C:plasma membrane"/>
    <property type="evidence" value="ECO:0007669"/>
    <property type="project" value="UniProtKB-SubCell"/>
</dbReference>
<comment type="subunit">
    <text evidence="9">F-type ATPases have 2 components, CF(1) - the catalytic core - and CF(0) - the membrane proton channel. CF(1) has five subunits: alpha(3), beta(3), gamma(1), delta(1), epsilon(1). CF(0) has three main subunits: a, b and c.</text>
</comment>
<dbReference type="Pfam" id="PF02823">
    <property type="entry name" value="ATP-synt_DE_N"/>
    <property type="match status" value="1"/>
</dbReference>
<evidence type="ECO:0000256" key="9">
    <source>
        <dbReference type="HAMAP-Rule" id="MF_00530"/>
    </source>
</evidence>
<dbReference type="HAMAP" id="MF_00530">
    <property type="entry name" value="ATP_synth_epsil_bac"/>
    <property type="match status" value="1"/>
</dbReference>
<dbReference type="InterPro" id="IPR036771">
    <property type="entry name" value="ATPsynth_dsu/esu_N"/>
</dbReference>
<evidence type="ECO:0000256" key="1">
    <source>
        <dbReference type="ARBA" id="ARBA00003543"/>
    </source>
</evidence>
<keyword evidence="7 9" id="KW-0472">Membrane</keyword>
<accession>A0A2T4VYN0</accession>
<dbReference type="GO" id="GO:0012505">
    <property type="term" value="C:endomembrane system"/>
    <property type="evidence" value="ECO:0007669"/>
    <property type="project" value="UniProtKB-SubCell"/>
</dbReference>
<dbReference type="GO" id="GO:0045259">
    <property type="term" value="C:proton-transporting ATP synthase complex"/>
    <property type="evidence" value="ECO:0007669"/>
    <property type="project" value="UniProtKB-KW"/>
</dbReference>
<dbReference type="InterPro" id="IPR001469">
    <property type="entry name" value="ATP_synth_F1_dsu/esu"/>
</dbReference>
<organism evidence="11 12">
    <name type="scientific">Candidatus Liberibacter europaeus</name>
    <dbReference type="NCBI Taxonomy" id="744859"/>
    <lineage>
        <taxon>Bacteria</taxon>
        <taxon>Pseudomonadati</taxon>
        <taxon>Pseudomonadota</taxon>
        <taxon>Alphaproteobacteria</taxon>
        <taxon>Hyphomicrobiales</taxon>
        <taxon>Rhizobiaceae</taxon>
        <taxon>Liberibacter</taxon>
    </lineage>
</organism>
<comment type="function">
    <text evidence="1 9">Produces ATP from ADP in the presence of a proton gradient across the membrane.</text>
</comment>
<keyword evidence="6 9" id="KW-0406">Ion transport</keyword>
<keyword evidence="5 9" id="KW-0375">Hydrogen ion transport</keyword>
<evidence type="ECO:0000256" key="4">
    <source>
        <dbReference type="ARBA" id="ARBA00022448"/>
    </source>
</evidence>
<comment type="subcellular location">
    <subcellularLocation>
        <location evidence="9">Cell membrane</location>
        <topology evidence="9">Peripheral membrane protein</topology>
    </subcellularLocation>
    <subcellularLocation>
        <location evidence="2">Endomembrane system</location>
        <topology evidence="2">Peripheral membrane protein</topology>
    </subcellularLocation>
</comment>
<keyword evidence="9" id="KW-1003">Cell membrane</keyword>
<name>A0A2T4VYN0_9HYPH</name>
<gene>
    <name evidence="9" type="primary">atpC</name>
    <name evidence="11" type="ORF">C4617_00125</name>
</gene>
<dbReference type="Gene3D" id="2.60.15.10">
    <property type="entry name" value="F0F1 ATP synthase delta/epsilon subunit, N-terminal"/>
    <property type="match status" value="1"/>
</dbReference>
<dbReference type="GO" id="GO:0046933">
    <property type="term" value="F:proton-transporting ATP synthase activity, rotational mechanism"/>
    <property type="evidence" value="ECO:0007669"/>
    <property type="project" value="UniProtKB-UniRule"/>
</dbReference>
<sequence length="137" mass="15284">MSIVSSFYFELVSPERCIFSGDIKSILLPLEDGYTTILAGHSAILSTITPGIITIEPVCGDILRYIVFKGIVTVSSLNCIILTDNVFLMDEFCVGALNSRISETNDIIENICDFERKYHLEQFVLDLSCLRNSLHLS</sequence>
<dbReference type="InterPro" id="IPR020546">
    <property type="entry name" value="ATP_synth_F1_dsu/esu_N"/>
</dbReference>
<evidence type="ECO:0000313" key="11">
    <source>
        <dbReference type="EMBL" id="PTL86875.1"/>
    </source>
</evidence>
<dbReference type="Proteomes" id="UP000240811">
    <property type="component" value="Unassembled WGS sequence"/>
</dbReference>
<feature type="domain" description="ATP synthase F1 complex delta/epsilon subunit N-terminal" evidence="10">
    <location>
        <begin position="8"/>
        <end position="85"/>
    </location>
</feature>
<evidence type="ECO:0000313" key="12">
    <source>
        <dbReference type="Proteomes" id="UP000240811"/>
    </source>
</evidence>
<dbReference type="AlphaFoldDB" id="A0A2T4VYN0"/>
<dbReference type="GO" id="GO:0005524">
    <property type="term" value="F:ATP binding"/>
    <property type="evidence" value="ECO:0007669"/>
    <property type="project" value="UniProtKB-UniRule"/>
</dbReference>
<evidence type="ECO:0000259" key="10">
    <source>
        <dbReference type="Pfam" id="PF02823"/>
    </source>
</evidence>
<evidence type="ECO:0000256" key="7">
    <source>
        <dbReference type="ARBA" id="ARBA00023136"/>
    </source>
</evidence>
<dbReference type="EMBL" id="PSQJ01000001">
    <property type="protein sequence ID" value="PTL86875.1"/>
    <property type="molecule type" value="Genomic_DNA"/>
</dbReference>
<evidence type="ECO:0000256" key="5">
    <source>
        <dbReference type="ARBA" id="ARBA00022781"/>
    </source>
</evidence>
<dbReference type="CDD" id="cd12152">
    <property type="entry name" value="F1-ATPase_delta"/>
    <property type="match status" value="1"/>
</dbReference>
<keyword evidence="9" id="KW-0066">ATP synthesis</keyword>
<keyword evidence="8 9" id="KW-0139">CF(1)</keyword>
<comment type="caution">
    <text evidence="11">The sequence shown here is derived from an EMBL/GenBank/DDBJ whole genome shotgun (WGS) entry which is preliminary data.</text>
</comment>
<proteinExistence type="inferred from homology"/>
<evidence type="ECO:0000256" key="6">
    <source>
        <dbReference type="ARBA" id="ARBA00023065"/>
    </source>
</evidence>
<reference evidence="12" key="1">
    <citation type="submission" date="2018-02" db="EMBL/GenBank/DDBJ databases">
        <title>Genome sequence of Candidatus Liberibacter europaeus.</title>
        <authorList>
            <person name="Frampton R.A."/>
            <person name="Thompson S.M."/>
            <person name="David C."/>
            <person name="Addison S.M."/>
            <person name="Smith G.R."/>
        </authorList>
    </citation>
    <scope>NUCLEOTIDE SEQUENCE [LARGE SCALE GENOMIC DNA]</scope>
</reference>
<dbReference type="SUPFAM" id="SSF51344">
    <property type="entry name" value="Epsilon subunit of F1F0-ATP synthase N-terminal domain"/>
    <property type="match status" value="1"/>
</dbReference>
<evidence type="ECO:0000256" key="3">
    <source>
        <dbReference type="ARBA" id="ARBA00005712"/>
    </source>
</evidence>